<evidence type="ECO:0000259" key="2">
    <source>
        <dbReference type="Pfam" id="PF00582"/>
    </source>
</evidence>
<dbReference type="PANTHER" id="PTHR46268">
    <property type="entry name" value="STRESS RESPONSE PROTEIN NHAX"/>
    <property type="match status" value="1"/>
</dbReference>
<dbReference type="OrthoDB" id="5186731at2"/>
<comment type="similarity">
    <text evidence="1">Belongs to the universal stress protein A family.</text>
</comment>
<dbReference type="Pfam" id="PF00582">
    <property type="entry name" value="Usp"/>
    <property type="match status" value="1"/>
</dbReference>
<organism evidence="3 4">
    <name type="scientific">Gynuella sunshinyii YC6258</name>
    <dbReference type="NCBI Taxonomy" id="1445510"/>
    <lineage>
        <taxon>Bacteria</taxon>
        <taxon>Pseudomonadati</taxon>
        <taxon>Pseudomonadota</taxon>
        <taxon>Gammaproteobacteria</taxon>
        <taxon>Oceanospirillales</taxon>
        <taxon>Saccharospirillaceae</taxon>
        <taxon>Gynuella</taxon>
    </lineage>
</organism>
<dbReference type="PANTHER" id="PTHR46268:SF6">
    <property type="entry name" value="UNIVERSAL STRESS PROTEIN UP12"/>
    <property type="match status" value="1"/>
</dbReference>
<dbReference type="CDD" id="cd00293">
    <property type="entry name" value="USP-like"/>
    <property type="match status" value="1"/>
</dbReference>
<gene>
    <name evidence="3" type="ORF">YC6258_04219</name>
</gene>
<dbReference type="PRINTS" id="PR01438">
    <property type="entry name" value="UNVRSLSTRESS"/>
</dbReference>
<dbReference type="RefSeq" id="WP_044618306.1">
    <property type="nucleotide sequence ID" value="NZ_CP007142.1"/>
</dbReference>
<evidence type="ECO:0000313" key="3">
    <source>
        <dbReference type="EMBL" id="AJQ96253.1"/>
    </source>
</evidence>
<dbReference type="Gene3D" id="3.40.50.620">
    <property type="entry name" value="HUPs"/>
    <property type="match status" value="1"/>
</dbReference>
<accession>A0A0C5VSH6</accession>
<dbReference type="InterPro" id="IPR014729">
    <property type="entry name" value="Rossmann-like_a/b/a_fold"/>
</dbReference>
<name>A0A0C5VSH6_9GAMM</name>
<protein>
    <submittedName>
        <fullName evidence="3">Universal stress protein UspA and related nucleotide-binding protein</fullName>
    </submittedName>
</protein>
<dbReference type="STRING" id="1445510.YC6258_04219"/>
<dbReference type="SUPFAM" id="SSF52402">
    <property type="entry name" value="Adenine nucleotide alpha hydrolases-like"/>
    <property type="match status" value="1"/>
</dbReference>
<dbReference type="Proteomes" id="UP000032266">
    <property type="component" value="Chromosome"/>
</dbReference>
<keyword evidence="4" id="KW-1185">Reference proteome</keyword>
<evidence type="ECO:0000313" key="4">
    <source>
        <dbReference type="Proteomes" id="UP000032266"/>
    </source>
</evidence>
<reference evidence="3 4" key="1">
    <citation type="submission" date="2014-01" db="EMBL/GenBank/DDBJ databases">
        <title>Full genme sequencing of cellulolytic bacterium Gynuella sunshinyii YC6258T gen. nov., sp. nov.</title>
        <authorList>
            <person name="Khan H."/>
            <person name="Chung E.J."/>
            <person name="Chung Y.R."/>
        </authorList>
    </citation>
    <scope>NUCLEOTIDE SEQUENCE [LARGE SCALE GENOMIC DNA]</scope>
    <source>
        <strain evidence="3 4">YC6258</strain>
    </source>
</reference>
<evidence type="ECO:0000256" key="1">
    <source>
        <dbReference type="ARBA" id="ARBA00008791"/>
    </source>
</evidence>
<dbReference type="KEGG" id="gsn:YC6258_04219"/>
<feature type="domain" description="UspA" evidence="2">
    <location>
        <begin position="1"/>
        <end position="144"/>
    </location>
</feature>
<dbReference type="AlphaFoldDB" id="A0A0C5VSH6"/>
<dbReference type="HOGENOM" id="CLU_049301_16_2_6"/>
<proteinExistence type="inferred from homology"/>
<dbReference type="InterPro" id="IPR006015">
    <property type="entry name" value="Universal_stress_UspA"/>
</dbReference>
<dbReference type="InterPro" id="IPR006016">
    <property type="entry name" value="UspA"/>
</dbReference>
<dbReference type="PATRIC" id="fig|1445510.3.peg.4187"/>
<sequence>MSTTLIVGIDGSEAGQRALAHAKRLATLIGDCTLTLVYVIEWSPYSFQTPEENALRKKRREEAVVKARTRVIEPNVENLIKEGFQAEGVVLHGKVAQSLNSVALEKNADQIIVARASEHGLTARVFGSATANLVMHASVPVTVVS</sequence>
<dbReference type="EMBL" id="CP007142">
    <property type="protein sequence ID" value="AJQ96253.1"/>
    <property type="molecule type" value="Genomic_DNA"/>
</dbReference>